<reference evidence="13 14" key="1">
    <citation type="submission" date="2019-02" db="EMBL/GenBank/DDBJ databases">
        <title>Genome sequencing of the rare red list fungi Bondarzewia mesenterica.</title>
        <authorList>
            <person name="Buettner E."/>
            <person name="Kellner H."/>
        </authorList>
    </citation>
    <scope>NUCLEOTIDE SEQUENCE [LARGE SCALE GENOMIC DNA]</scope>
    <source>
        <strain evidence="13 14">DSM 108281</strain>
    </source>
</reference>
<feature type="domain" description="Copper acquisition factor BIM1-like" evidence="12">
    <location>
        <begin position="245"/>
        <end position="394"/>
    </location>
</feature>
<gene>
    <name evidence="13" type="ORF">EW146_g3932</name>
</gene>
<proteinExistence type="inferred from homology"/>
<dbReference type="GO" id="GO:0005886">
    <property type="term" value="C:plasma membrane"/>
    <property type="evidence" value="ECO:0007669"/>
    <property type="project" value="UniProtKB-SubCell"/>
</dbReference>
<keyword evidence="6 10" id="KW-1133">Transmembrane helix</keyword>
<organism evidence="13 14">
    <name type="scientific">Bondarzewia mesenterica</name>
    <dbReference type="NCBI Taxonomy" id="1095465"/>
    <lineage>
        <taxon>Eukaryota</taxon>
        <taxon>Fungi</taxon>
        <taxon>Dikarya</taxon>
        <taxon>Basidiomycota</taxon>
        <taxon>Agaricomycotina</taxon>
        <taxon>Agaricomycetes</taxon>
        <taxon>Russulales</taxon>
        <taxon>Bondarzewiaceae</taxon>
        <taxon>Bondarzewia</taxon>
    </lineage>
</organism>
<dbReference type="Pfam" id="PF20238">
    <property type="entry name" value="BIM1-like_dom"/>
    <property type="match status" value="1"/>
</dbReference>
<evidence type="ECO:0000256" key="7">
    <source>
        <dbReference type="ARBA" id="ARBA00023136"/>
    </source>
</evidence>
<keyword evidence="8" id="KW-0325">Glycoprotein</keyword>
<keyword evidence="14" id="KW-1185">Reference proteome</keyword>
<dbReference type="InterPro" id="IPR046936">
    <property type="entry name" value="BIM1-like"/>
</dbReference>
<evidence type="ECO:0000259" key="12">
    <source>
        <dbReference type="Pfam" id="PF20238"/>
    </source>
</evidence>
<dbReference type="OrthoDB" id="73901at2759"/>
<feature type="transmembrane region" description="Helical" evidence="10">
    <location>
        <begin position="61"/>
        <end position="80"/>
    </location>
</feature>
<dbReference type="InterPro" id="IPR046530">
    <property type="entry name" value="BIM1-like_dom"/>
</dbReference>
<feature type="transmembrane region" description="Helical" evidence="10">
    <location>
        <begin position="162"/>
        <end position="181"/>
    </location>
</feature>
<dbReference type="CDD" id="cd21176">
    <property type="entry name" value="LPMO_auxiliary-like"/>
    <property type="match status" value="1"/>
</dbReference>
<comment type="caution">
    <text evidence="10">Lacks conserved residue(s) required for the propagation of feature annotation.</text>
</comment>
<comment type="similarity">
    <text evidence="10">Belongs to the copper transporter (Ctr) (TC 1.A.56) family. SLC31A subfamily.</text>
</comment>
<keyword evidence="2" id="KW-1003">Cell membrane</keyword>
<dbReference type="InterPro" id="IPR007274">
    <property type="entry name" value="Cop_transporter"/>
</dbReference>
<evidence type="ECO:0000256" key="4">
    <source>
        <dbReference type="ARBA" id="ARBA00022692"/>
    </source>
</evidence>
<dbReference type="GO" id="GO:0005375">
    <property type="term" value="F:copper ion transmembrane transporter activity"/>
    <property type="evidence" value="ECO:0007669"/>
    <property type="project" value="UniProtKB-UniRule"/>
</dbReference>
<sequence>MRVAYFTPPPPASSLRFDIDDTDMTDSNSTSSATTVLMTPYLHFRGGDHLYFKSLQPTSHGAIAGACIVLVVICILERLLSAGRGVMEEHWRRSILAMAVYRASKSPDDNASVSDSKSSSEGKKEELEAVEPVLVNSPGNRPTLRRARLIAPFIPSHDVTRGVLYALQAFLSYALMLAVMLRTSLRSSWDWALGKSCLGVSEVDSLVIESSAARTACLEMMRVRPFLTMRFSLAVALAGLAAVANAHFQLAFPPPRGVFNQDNEVNFCDSYTSAVSNRSEFPLSNGFITLNSEHPTWTIGVLVSTVQDPTSFNDFRDSSGNEQFAMQLTQLTGEGGFCLPLNLANTNITGLSSGKNVTIQIVFNGGDGTLYQCSDVTLASNFSIPSNVSCSNATSSSGSGSSSSSATSASPSSTGSSSGASRVAVGGLTGLLCAIGGLAFLVL</sequence>
<comment type="caution">
    <text evidence="13">The sequence shown here is derived from an EMBL/GenBank/DDBJ whole genome shotgun (WGS) entry which is preliminary data.</text>
</comment>
<evidence type="ECO:0000256" key="5">
    <source>
        <dbReference type="ARBA" id="ARBA00022729"/>
    </source>
</evidence>
<comment type="subcellular location">
    <subcellularLocation>
        <location evidence="1">Cell membrane</location>
        <topology evidence="1">Lipid-anchor</topology>
        <topology evidence="1">GPI-anchor</topology>
    </subcellularLocation>
    <subcellularLocation>
        <location evidence="10">Membrane</location>
        <topology evidence="10">Multi-pass membrane protein</topology>
    </subcellularLocation>
</comment>
<feature type="transmembrane region" description="Helical" evidence="10">
    <location>
        <begin position="229"/>
        <end position="248"/>
    </location>
</feature>
<dbReference type="EMBL" id="SGPL01000143">
    <property type="protein sequence ID" value="THH16768.1"/>
    <property type="molecule type" value="Genomic_DNA"/>
</dbReference>
<dbReference type="PANTHER" id="PTHR34992">
    <property type="entry name" value="HYPHAL ANASTAMOSIS-7 PROTEIN"/>
    <property type="match status" value="1"/>
</dbReference>
<dbReference type="Pfam" id="PF04145">
    <property type="entry name" value="Ctr"/>
    <property type="match status" value="1"/>
</dbReference>
<keyword evidence="7 10" id="KW-0472">Membrane</keyword>
<evidence type="ECO:0000256" key="2">
    <source>
        <dbReference type="ARBA" id="ARBA00022475"/>
    </source>
</evidence>
<keyword evidence="10" id="KW-0186">Copper</keyword>
<evidence type="ECO:0000256" key="8">
    <source>
        <dbReference type="ARBA" id="ARBA00023180"/>
    </source>
</evidence>
<dbReference type="Proteomes" id="UP000310158">
    <property type="component" value="Unassembled WGS sequence"/>
</dbReference>
<evidence type="ECO:0000256" key="6">
    <source>
        <dbReference type="ARBA" id="ARBA00022989"/>
    </source>
</evidence>
<evidence type="ECO:0000256" key="9">
    <source>
        <dbReference type="ARBA" id="ARBA00023288"/>
    </source>
</evidence>
<keyword evidence="5" id="KW-0732">Signal</keyword>
<keyword evidence="4 10" id="KW-0812">Transmembrane</keyword>
<evidence type="ECO:0000256" key="10">
    <source>
        <dbReference type="RuleBase" id="RU367022"/>
    </source>
</evidence>
<evidence type="ECO:0000313" key="13">
    <source>
        <dbReference type="EMBL" id="THH16768.1"/>
    </source>
</evidence>
<feature type="compositionally biased region" description="Basic and acidic residues" evidence="11">
    <location>
        <begin position="118"/>
        <end position="127"/>
    </location>
</feature>
<evidence type="ECO:0000313" key="14">
    <source>
        <dbReference type="Proteomes" id="UP000310158"/>
    </source>
</evidence>
<keyword evidence="3" id="KW-0336">GPI-anchor</keyword>
<feature type="region of interest" description="Disordered" evidence="11">
    <location>
        <begin position="106"/>
        <end position="130"/>
    </location>
</feature>
<keyword evidence="10" id="KW-0187">Copper transport</keyword>
<name>A0A4S4LXY4_9AGAM</name>
<keyword evidence="9" id="KW-0449">Lipoprotein</keyword>
<feature type="transmembrane region" description="Helical" evidence="10">
    <location>
        <begin position="423"/>
        <end position="442"/>
    </location>
</feature>
<dbReference type="AlphaFoldDB" id="A0A4S4LXY4"/>
<evidence type="ECO:0000256" key="11">
    <source>
        <dbReference type="SAM" id="MobiDB-lite"/>
    </source>
</evidence>
<feature type="region of interest" description="Disordered" evidence="11">
    <location>
        <begin position="397"/>
        <end position="419"/>
    </location>
</feature>
<evidence type="ECO:0000256" key="3">
    <source>
        <dbReference type="ARBA" id="ARBA00022622"/>
    </source>
</evidence>
<dbReference type="GO" id="GO:0098552">
    <property type="term" value="C:side of membrane"/>
    <property type="evidence" value="ECO:0007669"/>
    <property type="project" value="UniProtKB-KW"/>
</dbReference>
<accession>A0A4S4LXY4</accession>
<protein>
    <recommendedName>
        <fullName evidence="10">Copper transport protein</fullName>
    </recommendedName>
</protein>
<keyword evidence="10" id="KW-0406">Ion transport</keyword>
<evidence type="ECO:0000256" key="1">
    <source>
        <dbReference type="ARBA" id="ARBA00004609"/>
    </source>
</evidence>
<keyword evidence="10" id="KW-0813">Transport</keyword>